<dbReference type="EMBL" id="MPVP01000093">
    <property type="protein sequence ID" value="OMD33144.1"/>
    <property type="molecule type" value="Genomic_DNA"/>
</dbReference>
<protein>
    <submittedName>
        <fullName evidence="1">Uncharacterized protein</fullName>
    </submittedName>
</protein>
<name>A0ABX3GMA1_9BACL</name>
<comment type="caution">
    <text evidence="1">The sequence shown here is derived from an EMBL/GenBank/DDBJ whole genome shotgun (WGS) entry which is preliminary data.</text>
</comment>
<evidence type="ECO:0000313" key="2">
    <source>
        <dbReference type="Proteomes" id="UP000187158"/>
    </source>
</evidence>
<evidence type="ECO:0000313" key="1">
    <source>
        <dbReference type="EMBL" id="OMD33144.1"/>
    </source>
</evidence>
<keyword evidence="2" id="KW-1185">Reference proteome</keyword>
<proteinExistence type="predicted"/>
<dbReference type="RefSeq" id="WP_076219118.1">
    <property type="nucleotide sequence ID" value="NZ_MPVP01000093.1"/>
</dbReference>
<dbReference type="Proteomes" id="UP000187158">
    <property type="component" value="Unassembled WGS sequence"/>
</dbReference>
<gene>
    <name evidence="1" type="ORF">BSO21_15695</name>
</gene>
<sequence>MTIKKKKTKSNKMAKWWRNLDSRFCNDIAKTQAITSFELSEEDNTELVILLLKSCRNSIMRTKDKNKPTYYGLPHYFSDYRKMATALIKRADFLECWVNCYKAYKDSDRRMNLRPTLGRINHNKGYNLANIEAQPYSQNTSDRAVERFSAPCIAVVATKADSTATVFESPSVVNAIFRIDEVMELGVTRNMMHGNLNNGIRRVTENYSMFIIGRERLMDAPIIVDMGIPVSVVTDDLRVRYVHMPDFQEETKSCLELNVDDFGVVYIKFVESIENMKEEVAV</sequence>
<accession>A0ABX3GMA1</accession>
<organism evidence="1 2">
    <name type="scientific">Paenibacillus odorifer</name>
    <dbReference type="NCBI Taxonomy" id="189426"/>
    <lineage>
        <taxon>Bacteria</taxon>
        <taxon>Bacillati</taxon>
        <taxon>Bacillota</taxon>
        <taxon>Bacilli</taxon>
        <taxon>Bacillales</taxon>
        <taxon>Paenibacillaceae</taxon>
        <taxon>Paenibacillus</taxon>
    </lineage>
</organism>
<reference evidence="1 2" key="1">
    <citation type="submission" date="2016-11" db="EMBL/GenBank/DDBJ databases">
        <title>Paenibacillus species isolates.</title>
        <authorList>
            <person name="Beno S.M."/>
        </authorList>
    </citation>
    <scope>NUCLEOTIDE SEQUENCE [LARGE SCALE GENOMIC DNA]</scope>
    <source>
        <strain evidence="1 2">FSL H7-0433</strain>
    </source>
</reference>